<dbReference type="Pfam" id="PF01909">
    <property type="entry name" value="NTP_transf_2"/>
    <property type="match status" value="1"/>
</dbReference>
<gene>
    <name evidence="2" type="ORF">ENU91_01375</name>
</gene>
<keyword evidence="2" id="KW-0808">Transferase</keyword>
<evidence type="ECO:0000313" key="2">
    <source>
        <dbReference type="EMBL" id="HGU15304.1"/>
    </source>
</evidence>
<name>A0A7V4JPG7_9BACT</name>
<proteinExistence type="predicted"/>
<reference evidence="2" key="1">
    <citation type="journal article" date="2020" name="mSystems">
        <title>Genome- and Community-Level Interaction Insights into Carbon Utilization and Element Cycling Functions of Hydrothermarchaeota in Hydrothermal Sediment.</title>
        <authorList>
            <person name="Zhou Z."/>
            <person name="Liu Y."/>
            <person name="Xu W."/>
            <person name="Pan J."/>
            <person name="Luo Z.H."/>
            <person name="Li M."/>
        </authorList>
    </citation>
    <scope>NUCLEOTIDE SEQUENCE [LARGE SCALE GENOMIC DNA]</scope>
    <source>
        <strain evidence="2">SpSt-711</strain>
    </source>
</reference>
<evidence type="ECO:0000259" key="1">
    <source>
        <dbReference type="Pfam" id="PF01909"/>
    </source>
</evidence>
<sequence length="71" mass="8180">MSKLCRVNIEGSEEIFEKIKRYTKRVIEIFKPYCVILFGSFATGDINEGSDVDIIIIAGFKEPFLDRLKSF</sequence>
<feature type="domain" description="Polymerase nucleotidyl transferase" evidence="1">
    <location>
        <begin position="20"/>
        <end position="58"/>
    </location>
</feature>
<dbReference type="EMBL" id="DTEI01000028">
    <property type="protein sequence ID" value="HGU15304.1"/>
    <property type="molecule type" value="Genomic_DNA"/>
</dbReference>
<comment type="caution">
    <text evidence="2">The sequence shown here is derived from an EMBL/GenBank/DDBJ whole genome shotgun (WGS) entry which is preliminary data.</text>
</comment>
<organism evidence="2">
    <name type="scientific">Thermodesulfobacterium geofontis</name>
    <dbReference type="NCBI Taxonomy" id="1295609"/>
    <lineage>
        <taxon>Bacteria</taxon>
        <taxon>Pseudomonadati</taxon>
        <taxon>Thermodesulfobacteriota</taxon>
        <taxon>Thermodesulfobacteria</taxon>
        <taxon>Thermodesulfobacteriales</taxon>
        <taxon>Thermodesulfobacteriaceae</taxon>
        <taxon>Thermodesulfobacterium</taxon>
    </lineage>
</organism>
<dbReference type="Gene3D" id="3.30.460.10">
    <property type="entry name" value="Beta Polymerase, domain 2"/>
    <property type="match status" value="1"/>
</dbReference>
<dbReference type="CDD" id="cd05403">
    <property type="entry name" value="NT_KNTase_like"/>
    <property type="match status" value="1"/>
</dbReference>
<protein>
    <submittedName>
        <fullName evidence="2">Nucleotidyltransferase domain-containing protein</fullName>
    </submittedName>
</protein>
<dbReference type="AlphaFoldDB" id="A0A7V4JPG7"/>
<dbReference type="SUPFAM" id="SSF81301">
    <property type="entry name" value="Nucleotidyltransferase"/>
    <property type="match status" value="1"/>
</dbReference>
<accession>A0A7V4JPG7</accession>
<dbReference type="GO" id="GO:0016779">
    <property type="term" value="F:nucleotidyltransferase activity"/>
    <property type="evidence" value="ECO:0007669"/>
    <property type="project" value="InterPro"/>
</dbReference>
<dbReference type="InterPro" id="IPR002934">
    <property type="entry name" value="Polymerase_NTP_transf_dom"/>
</dbReference>
<dbReference type="InterPro" id="IPR043519">
    <property type="entry name" value="NT_sf"/>
</dbReference>